<name>A0AA41FEI7_9FIRM</name>
<comment type="caution">
    <text evidence="2">The sequence shown here is derived from an EMBL/GenBank/DDBJ whole genome shotgun (WGS) entry which is preliminary data.</text>
</comment>
<dbReference type="SUPFAM" id="SSF51182">
    <property type="entry name" value="RmlC-like cupins"/>
    <property type="match status" value="1"/>
</dbReference>
<accession>A0AA41FEI7</accession>
<reference evidence="2" key="1">
    <citation type="journal article" date="2021" name="Gut Microbes">
        <title>A synthetic consortium of 100 gut commensals modulates the composition and function in a colon model of the microbiome of elderly subjects.</title>
        <authorList>
            <person name="Perez M."/>
            <person name="Ntemiri A."/>
            <person name="Tan H."/>
            <person name="Harris H.M.B."/>
            <person name="Roager H.M."/>
            <person name="Ribiere C."/>
            <person name="O'Toole P.W."/>
        </authorList>
    </citation>
    <scope>NUCLEOTIDE SEQUENCE</scope>
    <source>
        <strain evidence="2">MCC335</strain>
    </source>
</reference>
<evidence type="ECO:0000313" key="2">
    <source>
        <dbReference type="EMBL" id="MBT9810004.1"/>
    </source>
</evidence>
<dbReference type="InterPro" id="IPR014710">
    <property type="entry name" value="RmlC-like_jellyroll"/>
</dbReference>
<dbReference type="Proteomes" id="UP000708338">
    <property type="component" value="Unassembled WGS sequence"/>
</dbReference>
<proteinExistence type="predicted"/>
<feature type="domain" description="Cupin type-2" evidence="1">
    <location>
        <begin position="33"/>
        <end position="101"/>
    </location>
</feature>
<dbReference type="Pfam" id="PF07883">
    <property type="entry name" value="Cupin_2"/>
    <property type="match status" value="1"/>
</dbReference>
<dbReference type="AlphaFoldDB" id="A0AA41FEI7"/>
<dbReference type="InterPro" id="IPR013096">
    <property type="entry name" value="Cupin_2"/>
</dbReference>
<organism evidence="2 3">
    <name type="scientific">Enterocloster citroniae</name>
    <dbReference type="NCBI Taxonomy" id="358743"/>
    <lineage>
        <taxon>Bacteria</taxon>
        <taxon>Bacillati</taxon>
        <taxon>Bacillota</taxon>
        <taxon>Clostridia</taxon>
        <taxon>Lachnospirales</taxon>
        <taxon>Lachnospiraceae</taxon>
        <taxon>Enterocloster</taxon>
    </lineage>
</organism>
<protein>
    <submittedName>
        <fullName evidence="2">Cupin domain-containing protein</fullName>
    </submittedName>
</protein>
<gene>
    <name evidence="2" type="ORF">GPL26_10160</name>
</gene>
<sequence>MEVMKQGDAKTAWEGPELCRYYWKTEKITFGTSTLEVGQTGDVDPGHPESQEVFYVVRGKVSLRTPDTDEHYILNEGDAVLIPETVPHELTNVGNTTAVVSWSLAPSVREQQ</sequence>
<dbReference type="Gene3D" id="2.60.120.10">
    <property type="entry name" value="Jelly Rolls"/>
    <property type="match status" value="1"/>
</dbReference>
<evidence type="ECO:0000259" key="1">
    <source>
        <dbReference type="Pfam" id="PF07883"/>
    </source>
</evidence>
<evidence type="ECO:0000313" key="3">
    <source>
        <dbReference type="Proteomes" id="UP000708338"/>
    </source>
</evidence>
<dbReference type="EMBL" id="WQPS01000012">
    <property type="protein sequence ID" value="MBT9810004.1"/>
    <property type="molecule type" value="Genomic_DNA"/>
</dbReference>
<dbReference type="InterPro" id="IPR011051">
    <property type="entry name" value="RmlC_Cupin_sf"/>
</dbReference>